<dbReference type="OrthoDB" id="9803739at2"/>
<dbReference type="InterPro" id="IPR001920">
    <property type="entry name" value="Asp/Glu_race"/>
</dbReference>
<dbReference type="SUPFAM" id="SSF53681">
    <property type="entry name" value="Aspartate/glutamate racemase"/>
    <property type="match status" value="2"/>
</dbReference>
<dbReference type="NCBIfam" id="TIGR00035">
    <property type="entry name" value="asp_race"/>
    <property type="match status" value="1"/>
</dbReference>
<sequence>MKNFFAILGGMGTLATTNFLVELNKKHTPTKDQDFFNYMLFNHAEIPDRTLYILDNSAPSPLPALLADIEQLNILKPDFIVIPCNTAHYFINDLINATSIPIINMIKETVATIPSNTTKKIGLAVTQGTLDSQLYEQELIFNGHEVILPDATLQHKINELVYTYIKQQSIINHLLYQEILEEFQQLGSDITLLGCTELSLANSHDPLKKFPVIDAEEILLEKTYQLAQQLKLKV</sequence>
<dbReference type="RefSeq" id="WP_089978113.1">
    <property type="nucleotide sequence ID" value="NZ_CP084916.1"/>
</dbReference>
<dbReference type="PROSITE" id="PS00923">
    <property type="entry name" value="ASP_GLU_RACEMASE_1"/>
    <property type="match status" value="1"/>
</dbReference>
<evidence type="ECO:0000256" key="1">
    <source>
        <dbReference type="ARBA" id="ARBA00007847"/>
    </source>
</evidence>
<dbReference type="Pfam" id="PF01177">
    <property type="entry name" value="Asp_Glu_race"/>
    <property type="match status" value="1"/>
</dbReference>
<dbReference type="InterPro" id="IPR015942">
    <property type="entry name" value="Asp/Glu/hydantoin_racemase"/>
</dbReference>
<proteinExistence type="inferred from homology"/>
<dbReference type="InterPro" id="IPR004380">
    <property type="entry name" value="Asp_race"/>
</dbReference>
<evidence type="ECO:0000256" key="2">
    <source>
        <dbReference type="ARBA" id="ARBA00023235"/>
    </source>
</evidence>
<comment type="similarity">
    <text evidence="1">Belongs to the aspartate/glutamate racemases family.</text>
</comment>
<dbReference type="EMBL" id="FNJW01000008">
    <property type="protein sequence ID" value="SDQ45928.1"/>
    <property type="molecule type" value="Genomic_DNA"/>
</dbReference>
<dbReference type="GO" id="GO:0047661">
    <property type="term" value="F:amino-acid racemase activity"/>
    <property type="evidence" value="ECO:0007669"/>
    <property type="project" value="InterPro"/>
</dbReference>
<accession>A0A1H1B1T7</accession>
<name>A0A1H1B1T7_9LACT</name>
<keyword evidence="2" id="KW-0413">Isomerase</keyword>
<keyword evidence="4" id="KW-1185">Reference proteome</keyword>
<organism evidence="3 4">
    <name type="scientific">Carnobacterium viridans</name>
    <dbReference type="NCBI Taxonomy" id="174587"/>
    <lineage>
        <taxon>Bacteria</taxon>
        <taxon>Bacillati</taxon>
        <taxon>Bacillota</taxon>
        <taxon>Bacilli</taxon>
        <taxon>Lactobacillales</taxon>
        <taxon>Carnobacteriaceae</taxon>
        <taxon>Carnobacterium</taxon>
    </lineage>
</organism>
<dbReference type="Proteomes" id="UP000199481">
    <property type="component" value="Unassembled WGS sequence"/>
</dbReference>
<dbReference type="Gene3D" id="3.40.50.1860">
    <property type="match status" value="2"/>
</dbReference>
<gene>
    <name evidence="3" type="ORF">SAMN04487752_2383</name>
</gene>
<dbReference type="PANTHER" id="PTHR21198">
    <property type="entry name" value="GLUTAMATE RACEMASE"/>
    <property type="match status" value="1"/>
</dbReference>
<evidence type="ECO:0000313" key="3">
    <source>
        <dbReference type="EMBL" id="SDQ45928.1"/>
    </source>
</evidence>
<evidence type="ECO:0000313" key="4">
    <source>
        <dbReference type="Proteomes" id="UP000199481"/>
    </source>
</evidence>
<dbReference type="InterPro" id="IPR018187">
    <property type="entry name" value="Asp/Glu_racemase_AS_1"/>
</dbReference>
<dbReference type="AlphaFoldDB" id="A0A1H1B1T7"/>
<reference evidence="4" key="1">
    <citation type="submission" date="2016-10" db="EMBL/GenBank/DDBJ databases">
        <authorList>
            <person name="Varghese N."/>
            <person name="Submissions S."/>
        </authorList>
    </citation>
    <scope>NUCLEOTIDE SEQUENCE [LARGE SCALE GENOMIC DNA]</scope>
    <source>
        <strain evidence="4">MPL-11</strain>
    </source>
</reference>
<dbReference type="PANTHER" id="PTHR21198:SF7">
    <property type="entry name" value="ASPARTATE-GLUTAMATE RACEMASE FAMILY"/>
    <property type="match status" value="1"/>
</dbReference>
<protein>
    <submittedName>
        <fullName evidence="3">Aspartate racemase</fullName>
    </submittedName>
</protein>